<feature type="region of interest" description="Disordered" evidence="1">
    <location>
        <begin position="620"/>
        <end position="643"/>
    </location>
</feature>
<evidence type="ECO:0000256" key="1">
    <source>
        <dbReference type="SAM" id="MobiDB-lite"/>
    </source>
</evidence>
<proteinExistence type="predicted"/>
<name>A0AAV9HUQ6_9PEZI</name>
<dbReference type="EMBL" id="MU864962">
    <property type="protein sequence ID" value="KAK4463183.1"/>
    <property type="molecule type" value="Genomic_DNA"/>
</dbReference>
<reference evidence="3" key="2">
    <citation type="submission" date="2023-06" db="EMBL/GenBank/DDBJ databases">
        <authorList>
            <consortium name="Lawrence Berkeley National Laboratory"/>
            <person name="Mondo S.J."/>
            <person name="Hensen N."/>
            <person name="Bonometti L."/>
            <person name="Westerberg I."/>
            <person name="Brannstrom I.O."/>
            <person name="Guillou S."/>
            <person name="Cros-Aarteil S."/>
            <person name="Calhoun S."/>
            <person name="Haridas S."/>
            <person name="Kuo A."/>
            <person name="Pangilinan J."/>
            <person name="Riley R."/>
            <person name="Labutti K."/>
            <person name="Andreopoulos B."/>
            <person name="Lipzen A."/>
            <person name="Chen C."/>
            <person name="Yanf M."/>
            <person name="Daum C."/>
            <person name="Ng V."/>
            <person name="Clum A."/>
            <person name="Steindorff A."/>
            <person name="Ohm R."/>
            <person name="Martin F."/>
            <person name="Silar P."/>
            <person name="Natvig D."/>
            <person name="Lalanne C."/>
            <person name="Gautier V."/>
            <person name="Ament-Velasquez S.L."/>
            <person name="Kruys A."/>
            <person name="Hutchinson M.I."/>
            <person name="Powell A.J."/>
            <person name="Barry K."/>
            <person name="Miller A.N."/>
            <person name="Grigoriev I.V."/>
            <person name="Debuchy R."/>
            <person name="Gladieux P."/>
            <person name="Thoren M.H."/>
            <person name="Johannesson H."/>
        </authorList>
    </citation>
    <scope>NUCLEOTIDE SEQUENCE</scope>
    <source>
        <strain evidence="3">PSN324</strain>
    </source>
</reference>
<comment type="caution">
    <text evidence="3">The sequence shown here is derived from an EMBL/GenBank/DDBJ whole genome shotgun (WGS) entry which is preliminary data.</text>
</comment>
<dbReference type="CDD" id="cd19481">
    <property type="entry name" value="RecA-like_protease"/>
    <property type="match status" value="1"/>
</dbReference>
<dbReference type="InterPro" id="IPR054289">
    <property type="entry name" value="DUF7025"/>
</dbReference>
<keyword evidence="4" id="KW-1185">Reference proteome</keyword>
<gene>
    <name evidence="3" type="ORF">QBC42DRAFT_337746</name>
</gene>
<dbReference type="Pfam" id="PF00004">
    <property type="entry name" value="AAA"/>
    <property type="match status" value="1"/>
</dbReference>
<keyword evidence="3" id="KW-0378">Hydrolase</keyword>
<dbReference type="PANTHER" id="PTHR46411:SF2">
    <property type="entry name" value="AAA+ ATPASE DOMAIN-CONTAINING PROTEIN"/>
    <property type="match status" value="1"/>
</dbReference>
<sequence length="643" mass="73562">MDATTTVKKDSPALPQLREKIGRADKVYDKKARKWRLHKRAKPSDRSERFERFVIIHARIFTLRGALSGQNEVRIRGHLLCEELNNAFSPESQVDFPPNTELEDHHLRNMYHALPTLQKRLAELEKTEANELLRFELSAGIEFVHEYWGHTMEALRSLVPGQISFDHMWTMYHPGCLLYARDELMEGQAYRFKSCDYVETQDRSKIFVISVESLDSDGRRFGYVKKKFTVGQFGATTSITDLRIYPLEEHPKHEEERAYLMKRADKALSLQGRHLQEYEGHALEPETDPNLRHNPHVPRFKKFTSHGRVMLDPALYEVVDPTNYMTPVIERVVQLEDVRDEDKILMHSMLYGFSLGDKVWGGFSVSRLSAVDWNPSVFDSVIIDGGRKKFLESLVRNHSSRTAQNSFDDIVRDKGKGLVGLFCGPPGLGKTLTAEAVAEVARRPLITLSSGEMGDNSISVEKRLNAEFRLAEAWNAVLLLDEADVFMAERSNDNLAQNAITSVFLRKLEYYQGILLLTTNRMERIDSAFDSRIHFRFNFEDLDADARASIWKTFLTKAGGKGEVKVQISDEERKGLAARKLNGRQIKNIVSVSRAYALQESVPLDLDVVQMAVNFTQFDAATSGETGEEERSRKKRKVPEYLR</sequence>
<dbReference type="Gene3D" id="3.40.50.300">
    <property type="entry name" value="P-loop containing nucleotide triphosphate hydrolases"/>
    <property type="match status" value="1"/>
</dbReference>
<dbReference type="GO" id="GO:0005524">
    <property type="term" value="F:ATP binding"/>
    <property type="evidence" value="ECO:0007669"/>
    <property type="project" value="InterPro"/>
</dbReference>
<dbReference type="InterPro" id="IPR003593">
    <property type="entry name" value="AAA+_ATPase"/>
</dbReference>
<dbReference type="SMART" id="SM00382">
    <property type="entry name" value="AAA"/>
    <property type="match status" value="1"/>
</dbReference>
<dbReference type="PANTHER" id="PTHR46411">
    <property type="entry name" value="FAMILY ATPASE, PUTATIVE-RELATED"/>
    <property type="match status" value="1"/>
</dbReference>
<dbReference type="InterPro" id="IPR027417">
    <property type="entry name" value="P-loop_NTPase"/>
</dbReference>
<protein>
    <submittedName>
        <fullName evidence="3">P-loop containing nucleoside triphosphate hydrolase protein</fullName>
    </submittedName>
</protein>
<dbReference type="AlphaFoldDB" id="A0AAV9HUQ6"/>
<evidence type="ECO:0000313" key="4">
    <source>
        <dbReference type="Proteomes" id="UP001321749"/>
    </source>
</evidence>
<dbReference type="SUPFAM" id="SSF52540">
    <property type="entry name" value="P-loop containing nucleoside triphosphate hydrolases"/>
    <property type="match status" value="1"/>
</dbReference>
<feature type="domain" description="AAA+ ATPase" evidence="2">
    <location>
        <begin position="416"/>
        <end position="539"/>
    </location>
</feature>
<reference evidence="3" key="1">
    <citation type="journal article" date="2023" name="Mol. Phylogenet. Evol.">
        <title>Genome-scale phylogeny and comparative genomics of the fungal order Sordariales.</title>
        <authorList>
            <person name="Hensen N."/>
            <person name="Bonometti L."/>
            <person name="Westerberg I."/>
            <person name="Brannstrom I.O."/>
            <person name="Guillou S."/>
            <person name="Cros-Aarteil S."/>
            <person name="Calhoun S."/>
            <person name="Haridas S."/>
            <person name="Kuo A."/>
            <person name="Mondo S."/>
            <person name="Pangilinan J."/>
            <person name="Riley R."/>
            <person name="LaButti K."/>
            <person name="Andreopoulos B."/>
            <person name="Lipzen A."/>
            <person name="Chen C."/>
            <person name="Yan M."/>
            <person name="Daum C."/>
            <person name="Ng V."/>
            <person name="Clum A."/>
            <person name="Steindorff A."/>
            <person name="Ohm R.A."/>
            <person name="Martin F."/>
            <person name="Silar P."/>
            <person name="Natvig D.O."/>
            <person name="Lalanne C."/>
            <person name="Gautier V."/>
            <person name="Ament-Velasquez S.L."/>
            <person name="Kruys A."/>
            <person name="Hutchinson M.I."/>
            <person name="Powell A.J."/>
            <person name="Barry K."/>
            <person name="Miller A.N."/>
            <person name="Grigoriev I.V."/>
            <person name="Debuchy R."/>
            <person name="Gladieux P."/>
            <person name="Hiltunen Thoren M."/>
            <person name="Johannesson H."/>
        </authorList>
    </citation>
    <scope>NUCLEOTIDE SEQUENCE</scope>
    <source>
        <strain evidence="3">PSN324</strain>
    </source>
</reference>
<accession>A0AAV9HUQ6</accession>
<organism evidence="3 4">
    <name type="scientific">Cladorrhinum samala</name>
    <dbReference type="NCBI Taxonomy" id="585594"/>
    <lineage>
        <taxon>Eukaryota</taxon>
        <taxon>Fungi</taxon>
        <taxon>Dikarya</taxon>
        <taxon>Ascomycota</taxon>
        <taxon>Pezizomycotina</taxon>
        <taxon>Sordariomycetes</taxon>
        <taxon>Sordariomycetidae</taxon>
        <taxon>Sordariales</taxon>
        <taxon>Podosporaceae</taxon>
        <taxon>Cladorrhinum</taxon>
    </lineage>
</organism>
<dbReference type="InterPro" id="IPR003959">
    <property type="entry name" value="ATPase_AAA_core"/>
</dbReference>
<dbReference type="GO" id="GO:0016887">
    <property type="term" value="F:ATP hydrolysis activity"/>
    <property type="evidence" value="ECO:0007669"/>
    <property type="project" value="InterPro"/>
</dbReference>
<dbReference type="Pfam" id="PF22942">
    <property type="entry name" value="DUF7025"/>
    <property type="match status" value="1"/>
</dbReference>
<dbReference type="Proteomes" id="UP001321749">
    <property type="component" value="Unassembled WGS sequence"/>
</dbReference>
<evidence type="ECO:0000259" key="2">
    <source>
        <dbReference type="SMART" id="SM00382"/>
    </source>
</evidence>
<evidence type="ECO:0000313" key="3">
    <source>
        <dbReference type="EMBL" id="KAK4463183.1"/>
    </source>
</evidence>